<evidence type="ECO:0000256" key="1">
    <source>
        <dbReference type="SAM" id="Coils"/>
    </source>
</evidence>
<reference evidence="2 3" key="1">
    <citation type="submission" date="2017-09" db="EMBL/GenBank/DDBJ databases">
        <title>Depth-based differentiation of microbial function through sediment-hosted aquifers and enrichment of novel symbionts in the deep terrestrial subsurface.</title>
        <authorList>
            <person name="Probst A.J."/>
            <person name="Ladd B."/>
            <person name="Jarett J.K."/>
            <person name="Geller-Mcgrath D.E."/>
            <person name="Sieber C.M."/>
            <person name="Emerson J.B."/>
            <person name="Anantharaman K."/>
            <person name="Thomas B.C."/>
            <person name="Malmstrom R."/>
            <person name="Stieglmeier M."/>
            <person name="Klingl A."/>
            <person name="Woyke T."/>
            <person name="Ryan C.M."/>
            <person name="Banfield J.F."/>
        </authorList>
    </citation>
    <scope>NUCLEOTIDE SEQUENCE [LARGE SCALE GENOMIC DNA]</scope>
    <source>
        <strain evidence="2">CG08_land_8_20_14_0_20_45_16</strain>
    </source>
</reference>
<keyword evidence="1" id="KW-0175">Coiled coil</keyword>
<organism evidence="2 3">
    <name type="scientific">Candidatus Saganbacteria bacterium CG08_land_8_20_14_0_20_45_16</name>
    <dbReference type="NCBI Taxonomy" id="2014293"/>
    <lineage>
        <taxon>Bacteria</taxon>
        <taxon>Bacillati</taxon>
        <taxon>Saganbacteria</taxon>
    </lineage>
</organism>
<proteinExistence type="predicted"/>
<name>A0A2H0Y1W1_UNCSA</name>
<comment type="caution">
    <text evidence="2">The sequence shown here is derived from an EMBL/GenBank/DDBJ whole genome shotgun (WGS) entry which is preliminary data.</text>
</comment>
<dbReference type="Proteomes" id="UP000231343">
    <property type="component" value="Unassembled WGS sequence"/>
</dbReference>
<feature type="coiled-coil region" evidence="1">
    <location>
        <begin position="349"/>
        <end position="376"/>
    </location>
</feature>
<sequence length="633" mass="70843">MRLSALSDPPKDQDKRPMILPKKLLAELQALELAMRSESLTWPTDLVTLGLVKLAEEGSAKVKERLGERAGQWSIQYLEHLSRCGVLANTLTVLPAAGIRNVLNALMETIRSMRGRGDLPRTSLETILELAESNQSEVRAGLAEYVRQLEAPASILASSLPEDVVIRLVKSLEVGALHRIGKERFSIPKLQQAVGQRLLSLAEEGDAVAQEALAEIVTNSQLNPFTNTSEDQELWARIIPLLSKETFLAYSKTAHLSTLTDSTKQLSPHDEQITQRLLTLAKESDLEAQASLGQLIFEKPGATEYVCCAQTGLLAKAMTFVLPSSLHDFATKAWIDNYEPRKPTQAPHFAALRAMKKKVEQRLIELIEQKDQATIATICNDTELDFLYQLEVAERQRAIDALPAADLINFIRTKAIFRKINLYYKNNLNGLADQLFLRLLRLAQENNLEAAVLLADLLRARASLNEKDGGKLQRICNEETSSNYAHHLAEFGILQQMYKTMSLENVYEYTNTLTDAGLSYPFQGIVTLKILEAAEEQNRNAIVYLKRESREEDVKIFATALTALFHPELQEWVKKGSFYGFTEEDQTRLAKGQAKAKLILEKIIGEHPSLIEYFKQTHTPFALPIEASPVQTA</sequence>
<evidence type="ECO:0000313" key="3">
    <source>
        <dbReference type="Proteomes" id="UP000231343"/>
    </source>
</evidence>
<evidence type="ECO:0000313" key="2">
    <source>
        <dbReference type="EMBL" id="PIS31774.1"/>
    </source>
</evidence>
<dbReference type="AlphaFoldDB" id="A0A2H0Y1W1"/>
<dbReference type="EMBL" id="PEYM01000002">
    <property type="protein sequence ID" value="PIS31774.1"/>
    <property type="molecule type" value="Genomic_DNA"/>
</dbReference>
<gene>
    <name evidence="2" type="ORF">COT42_00065</name>
</gene>
<accession>A0A2H0Y1W1</accession>
<protein>
    <submittedName>
        <fullName evidence="2">Uncharacterized protein</fullName>
    </submittedName>
</protein>